<name>A0AAD9UIS6_RIDPI</name>
<organism evidence="6 7">
    <name type="scientific">Ridgeia piscesae</name>
    <name type="common">Tubeworm</name>
    <dbReference type="NCBI Taxonomy" id="27915"/>
    <lineage>
        <taxon>Eukaryota</taxon>
        <taxon>Metazoa</taxon>
        <taxon>Spiralia</taxon>
        <taxon>Lophotrochozoa</taxon>
        <taxon>Annelida</taxon>
        <taxon>Polychaeta</taxon>
        <taxon>Sedentaria</taxon>
        <taxon>Canalipalpata</taxon>
        <taxon>Sabellida</taxon>
        <taxon>Siboglinidae</taxon>
        <taxon>Ridgeia</taxon>
    </lineage>
</organism>
<sequence length="483" mass="52750">MSPCPKDFMPYLKISYKCMPGIRYTISQIKTNSCSEQLQTAKDDVEKIRVRNYGQFQYECLMQIATATLEKYGLGKRKDNGEKLVNYYLLLTSGDKHDLTLGVSPKRTGVLCRPIAVETRAGRHCVGGTTLPVNASPDGFLASAVTIETGLGSTECPWRLTVPAGQRINLTLYDFLVPQYSPNDVPIQAERRQSDTRRQGDTGRQGGTYCHRYASIRESGSVRSTVVCGGETRMKVVYLSATNQVDVTISTYRLPEKRARFLLKYQVLTAESIWNSVGDDWSSPLGILVVSALGIVLGLIIGLAMLSIVMVAVKREDDDAGKFPAETTANVGYVLTNKRHSTSALVDQLELINVSETGNYGATWRARPPSYVLEASGDVKNFHNTTISLSSISTYHNHLYPAPLNYIAIVLLQSFVAADDVKGPAVQRIVNGYPPQATSPRRPETGPGKPPEVGSYTATTTTFRCSGGSGGSRGQRMDGDKGH</sequence>
<comment type="caution">
    <text evidence="2">Lacks conserved residue(s) required for the propagation of feature annotation.</text>
</comment>
<evidence type="ECO:0000256" key="1">
    <source>
        <dbReference type="ARBA" id="ARBA00023157"/>
    </source>
</evidence>
<evidence type="ECO:0000313" key="7">
    <source>
        <dbReference type="Proteomes" id="UP001209878"/>
    </source>
</evidence>
<keyword evidence="7" id="KW-1185">Reference proteome</keyword>
<dbReference type="InterPro" id="IPR035914">
    <property type="entry name" value="Sperma_CUB_dom_sf"/>
</dbReference>
<keyword evidence="4" id="KW-1133">Transmembrane helix</keyword>
<evidence type="ECO:0000259" key="5">
    <source>
        <dbReference type="PROSITE" id="PS01180"/>
    </source>
</evidence>
<keyword evidence="4" id="KW-0812">Transmembrane</keyword>
<comment type="caution">
    <text evidence="6">The sequence shown here is derived from an EMBL/GenBank/DDBJ whole genome shotgun (WGS) entry which is preliminary data.</text>
</comment>
<gene>
    <name evidence="6" type="ORF">NP493_62g05003</name>
</gene>
<accession>A0AAD9UIS6</accession>
<dbReference type="Gene3D" id="2.60.120.290">
    <property type="entry name" value="Spermadhesin, CUB domain"/>
    <property type="match status" value="1"/>
</dbReference>
<evidence type="ECO:0000313" key="6">
    <source>
        <dbReference type="EMBL" id="KAK2191034.1"/>
    </source>
</evidence>
<proteinExistence type="predicted"/>
<feature type="transmembrane region" description="Helical" evidence="4">
    <location>
        <begin position="285"/>
        <end position="313"/>
    </location>
</feature>
<keyword evidence="4" id="KW-0472">Membrane</keyword>
<protein>
    <recommendedName>
        <fullName evidence="5">CUB domain-containing protein</fullName>
    </recommendedName>
</protein>
<dbReference type="PROSITE" id="PS01180">
    <property type="entry name" value="CUB"/>
    <property type="match status" value="1"/>
</dbReference>
<dbReference type="EMBL" id="JAODUO010000062">
    <property type="protein sequence ID" value="KAK2191034.1"/>
    <property type="molecule type" value="Genomic_DNA"/>
</dbReference>
<keyword evidence="1" id="KW-1015">Disulfide bond</keyword>
<feature type="compositionally biased region" description="Basic and acidic residues" evidence="3">
    <location>
        <begin position="189"/>
        <end position="201"/>
    </location>
</feature>
<dbReference type="SUPFAM" id="SSF49854">
    <property type="entry name" value="Spermadhesin, CUB domain"/>
    <property type="match status" value="1"/>
</dbReference>
<dbReference type="InterPro" id="IPR000859">
    <property type="entry name" value="CUB_dom"/>
</dbReference>
<evidence type="ECO:0000256" key="3">
    <source>
        <dbReference type="SAM" id="MobiDB-lite"/>
    </source>
</evidence>
<dbReference type="Proteomes" id="UP001209878">
    <property type="component" value="Unassembled WGS sequence"/>
</dbReference>
<feature type="region of interest" description="Disordered" evidence="3">
    <location>
        <begin position="432"/>
        <end position="483"/>
    </location>
</feature>
<feature type="domain" description="CUB" evidence="5">
    <location>
        <begin position="125"/>
        <end position="268"/>
    </location>
</feature>
<reference evidence="6" key="1">
    <citation type="journal article" date="2023" name="Mol. Biol. Evol.">
        <title>Third-Generation Sequencing Reveals the Adaptive Role of the Epigenome in Three Deep-Sea Polychaetes.</title>
        <authorList>
            <person name="Perez M."/>
            <person name="Aroh O."/>
            <person name="Sun Y."/>
            <person name="Lan Y."/>
            <person name="Juniper S.K."/>
            <person name="Young C.R."/>
            <person name="Angers B."/>
            <person name="Qian P.Y."/>
        </authorList>
    </citation>
    <scope>NUCLEOTIDE SEQUENCE</scope>
    <source>
        <strain evidence="6">R07B-5</strain>
    </source>
</reference>
<dbReference type="AlphaFoldDB" id="A0AAD9UIS6"/>
<feature type="region of interest" description="Disordered" evidence="3">
    <location>
        <begin position="187"/>
        <end position="206"/>
    </location>
</feature>
<evidence type="ECO:0000256" key="4">
    <source>
        <dbReference type="SAM" id="Phobius"/>
    </source>
</evidence>
<evidence type="ECO:0000256" key="2">
    <source>
        <dbReference type="PROSITE-ProRule" id="PRU00059"/>
    </source>
</evidence>